<evidence type="ECO:0000256" key="8">
    <source>
        <dbReference type="ARBA" id="ARBA00022723"/>
    </source>
</evidence>
<keyword evidence="4" id="KW-0597">Phosphoprotein</keyword>
<keyword evidence="17" id="KW-0407">Ion channel</keyword>
<evidence type="ECO:0000256" key="25">
    <source>
        <dbReference type="SAM" id="MobiDB-lite"/>
    </source>
</evidence>
<feature type="transmembrane region" description="Helical" evidence="26">
    <location>
        <begin position="484"/>
        <end position="506"/>
    </location>
</feature>
<feature type="binding site" evidence="22">
    <location>
        <position position="465"/>
    </location>
    <ligand>
        <name>Ca(2+)</name>
        <dbReference type="ChEBI" id="CHEBI:29108"/>
    </ligand>
</feature>
<evidence type="ECO:0000256" key="14">
    <source>
        <dbReference type="ARBA" id="ARBA00023136"/>
    </source>
</evidence>
<dbReference type="FunFam" id="1.20.120.350:FF:000015">
    <property type="entry name" value="Voltage-dependent N-type calcium channel subunit alpha"/>
    <property type="match status" value="1"/>
</dbReference>
<feature type="compositionally biased region" description="Basic residues" evidence="25">
    <location>
        <begin position="2511"/>
        <end position="2523"/>
    </location>
</feature>
<feature type="transmembrane region" description="Helical" evidence="26">
    <location>
        <begin position="625"/>
        <end position="644"/>
    </location>
</feature>
<feature type="compositionally biased region" description="Basic and acidic residues" evidence="25">
    <location>
        <begin position="2442"/>
        <end position="2456"/>
    </location>
</feature>
<feature type="transmembrane region" description="Helical" evidence="26">
    <location>
        <begin position="656"/>
        <end position="676"/>
    </location>
</feature>
<evidence type="ECO:0000256" key="5">
    <source>
        <dbReference type="ARBA" id="ARBA00022568"/>
    </source>
</evidence>
<feature type="transmembrane region" description="Helical" evidence="26">
    <location>
        <begin position="1323"/>
        <end position="1344"/>
    </location>
</feature>
<keyword evidence="16" id="KW-0325">Glycoprotein</keyword>
<dbReference type="FunFam" id="1.10.238.10:FF:000063">
    <property type="entry name" value="Voltage-dependent N-type calcium channel subunit alpha"/>
    <property type="match status" value="1"/>
</dbReference>
<feature type="binding site" evidence="22">
    <location>
        <position position="1506"/>
    </location>
    <ligand>
        <name>Ca(2+)</name>
        <dbReference type="ChEBI" id="CHEBI:29108"/>
    </ligand>
</feature>
<keyword evidence="10 22" id="KW-0106">Calcium</keyword>
<evidence type="ECO:0000256" key="23">
    <source>
        <dbReference type="RuleBase" id="RU003808"/>
    </source>
</evidence>
<dbReference type="FunFam" id="1.20.120.350:FF:000001">
    <property type="entry name" value="Voltage-dependent L-type calcium channel subunit alpha"/>
    <property type="match status" value="1"/>
</dbReference>
<dbReference type="FunFam" id="1.20.120.350:FF:000013">
    <property type="entry name" value="Voltage-dependent N-type calcium channel subunit alpha"/>
    <property type="match status" value="1"/>
</dbReference>
<comment type="similarity">
    <text evidence="19">Belongs to the calcium channel alpha-1 subunit (TC 1.A.1.11) family. CACNA1A subfamily.</text>
</comment>
<evidence type="ECO:0000256" key="12">
    <source>
        <dbReference type="ARBA" id="ARBA00022989"/>
    </source>
</evidence>
<evidence type="ECO:0000259" key="27">
    <source>
        <dbReference type="PROSITE" id="PS50222"/>
    </source>
</evidence>
<feature type="compositionally biased region" description="Basic and acidic residues" evidence="25">
    <location>
        <begin position="2095"/>
        <end position="2104"/>
    </location>
</feature>
<feature type="compositionally biased region" description="Basic and acidic residues" evidence="25">
    <location>
        <begin position="2125"/>
        <end position="2134"/>
    </location>
</feature>
<feature type="compositionally biased region" description="Basic and acidic residues" evidence="25">
    <location>
        <begin position="2255"/>
        <end position="2265"/>
    </location>
</feature>
<evidence type="ECO:0000256" key="16">
    <source>
        <dbReference type="ARBA" id="ARBA00023180"/>
    </source>
</evidence>
<evidence type="ECO:0000256" key="9">
    <source>
        <dbReference type="ARBA" id="ARBA00022737"/>
    </source>
</evidence>
<feature type="compositionally biased region" description="Basic residues" evidence="25">
    <location>
        <begin position="1014"/>
        <end position="1034"/>
    </location>
</feature>
<keyword evidence="5 23" id="KW-0109">Calcium transport</keyword>
<keyword evidence="12 26" id="KW-1133">Transmembrane helix</keyword>
<dbReference type="InterPro" id="IPR002077">
    <property type="entry name" value="VDCCAlpha1"/>
</dbReference>
<evidence type="ECO:0000313" key="28">
    <source>
        <dbReference type="Proteomes" id="UP000515129"/>
    </source>
</evidence>
<accession>A0A6P6QCF3</accession>
<comment type="catalytic activity">
    <reaction evidence="18">
        <text>Ca(2+)(in) = Ca(2+)(out)</text>
        <dbReference type="Rhea" id="RHEA:29671"/>
        <dbReference type="ChEBI" id="CHEBI:29108"/>
    </reaction>
</comment>
<dbReference type="GO" id="GO:0007268">
    <property type="term" value="P:chemical synaptic transmission"/>
    <property type="evidence" value="ECO:0007669"/>
    <property type="project" value="TreeGrafter"/>
</dbReference>
<dbReference type="PRINTS" id="PR00167">
    <property type="entry name" value="CACHANNEL"/>
</dbReference>
<organism evidence="28 29">
    <name type="scientific">Carassius auratus</name>
    <name type="common">Goldfish</name>
    <dbReference type="NCBI Taxonomy" id="7957"/>
    <lineage>
        <taxon>Eukaryota</taxon>
        <taxon>Metazoa</taxon>
        <taxon>Chordata</taxon>
        <taxon>Craniata</taxon>
        <taxon>Vertebrata</taxon>
        <taxon>Euteleostomi</taxon>
        <taxon>Actinopterygii</taxon>
        <taxon>Neopterygii</taxon>
        <taxon>Teleostei</taxon>
        <taxon>Ostariophysi</taxon>
        <taxon>Cypriniformes</taxon>
        <taxon>Cyprinidae</taxon>
        <taxon>Cyprininae</taxon>
        <taxon>Carassius</taxon>
    </lineage>
</organism>
<keyword evidence="15" id="KW-1015">Disulfide bond</keyword>
<dbReference type="SMART" id="SM01062">
    <property type="entry name" value="Ca_chan_IQ"/>
    <property type="match status" value="1"/>
</dbReference>
<comment type="subcellular location">
    <subcellularLocation>
        <location evidence="1">Cell membrane</location>
        <topology evidence="1">Multi-pass membrane protein</topology>
    </subcellularLocation>
    <subcellularLocation>
        <location evidence="23">Membrane</location>
        <topology evidence="23">Multi-pass membrane protein</topology>
    </subcellularLocation>
</comment>
<feature type="transmembrane region" description="Helical" evidence="26">
    <location>
        <begin position="1678"/>
        <end position="1697"/>
    </location>
</feature>
<feature type="region of interest" description="Disordered" evidence="25">
    <location>
        <begin position="2200"/>
        <end position="2538"/>
    </location>
</feature>
<keyword evidence="3" id="KW-1003">Cell membrane</keyword>
<feature type="compositionally biased region" description="Polar residues" evidence="25">
    <location>
        <begin position="2067"/>
        <end position="2077"/>
    </location>
</feature>
<dbReference type="InterPro" id="IPR002048">
    <property type="entry name" value="EF_hand_dom"/>
</dbReference>
<dbReference type="Pfam" id="PF00520">
    <property type="entry name" value="Ion_trans"/>
    <property type="match status" value="4"/>
</dbReference>
<evidence type="ECO:0000256" key="11">
    <source>
        <dbReference type="ARBA" id="ARBA00022882"/>
    </source>
</evidence>
<dbReference type="Pfam" id="PF08763">
    <property type="entry name" value="Ca_chan_IQ"/>
    <property type="match status" value="1"/>
</dbReference>
<feature type="compositionally biased region" description="Acidic residues" evidence="25">
    <location>
        <begin position="1244"/>
        <end position="1253"/>
    </location>
</feature>
<feature type="transmembrane region" description="Helical" evidence="26">
    <location>
        <begin position="1614"/>
        <end position="1634"/>
    </location>
</feature>
<keyword evidence="28" id="KW-1185">Reference proteome</keyword>
<dbReference type="InterPro" id="IPR005821">
    <property type="entry name" value="Ion_trans_dom"/>
</dbReference>
<dbReference type="FunFam" id="1.10.287.70:FF:000007">
    <property type="entry name" value="Voltage-dependent L-type calcium channel subunit alpha"/>
    <property type="match status" value="1"/>
</dbReference>
<keyword evidence="14 26" id="KW-0472">Membrane</keyword>
<keyword evidence="13" id="KW-0406">Ion transport</keyword>
<keyword evidence="2" id="KW-0813">Transport</keyword>
<dbReference type="CTD" id="569528"/>
<dbReference type="Pfam" id="PF16905">
    <property type="entry name" value="GPHH"/>
    <property type="match status" value="1"/>
</dbReference>
<feature type="compositionally biased region" description="Low complexity" evidence="25">
    <location>
        <begin position="2320"/>
        <end position="2339"/>
    </location>
</feature>
<dbReference type="GO" id="GO:0005891">
    <property type="term" value="C:voltage-gated calcium channel complex"/>
    <property type="evidence" value="ECO:0007669"/>
    <property type="project" value="InterPro"/>
</dbReference>
<evidence type="ECO:0000256" key="7">
    <source>
        <dbReference type="ARBA" id="ARBA00022692"/>
    </source>
</evidence>
<evidence type="ECO:0000256" key="21">
    <source>
        <dbReference type="ARBA" id="ARBA00041622"/>
    </source>
</evidence>
<feature type="region of interest" description="Disordered" evidence="25">
    <location>
        <begin position="1231"/>
        <end position="1258"/>
    </location>
</feature>
<feature type="transmembrane region" description="Helical" evidence="26">
    <location>
        <begin position="346"/>
        <end position="365"/>
    </location>
</feature>
<evidence type="ECO:0000256" key="4">
    <source>
        <dbReference type="ARBA" id="ARBA00022553"/>
    </source>
</evidence>
<dbReference type="GO" id="GO:0045202">
    <property type="term" value="C:synapse"/>
    <property type="evidence" value="ECO:0007669"/>
    <property type="project" value="GOC"/>
</dbReference>
<feature type="compositionally biased region" description="Basic residues" evidence="25">
    <location>
        <begin position="2266"/>
        <end position="2282"/>
    </location>
</feature>
<protein>
    <recommendedName>
        <fullName evidence="20">Voltage-dependent P/Q-type calcium channel subunit alpha-1A</fullName>
    </recommendedName>
    <alternativeName>
        <fullName evidence="21">Voltage-gated calcium channel subunit alpha Cav2.1</fullName>
    </alternativeName>
</protein>
<feature type="compositionally biased region" description="Basic and acidic residues" evidence="25">
    <location>
        <begin position="2283"/>
        <end position="2317"/>
    </location>
</feature>
<dbReference type="FunFam" id="1.10.287.70:FF:000025">
    <property type="entry name" value="Voltage-dependent R-type calcium channel subunit alpha"/>
    <property type="match status" value="1"/>
</dbReference>
<evidence type="ECO:0000256" key="22">
    <source>
        <dbReference type="PIRSR" id="PIRSR602077-1"/>
    </source>
</evidence>
<evidence type="ECO:0000256" key="3">
    <source>
        <dbReference type="ARBA" id="ARBA00022475"/>
    </source>
</evidence>
<feature type="region of interest" description="Disordered" evidence="25">
    <location>
        <begin position="2033"/>
        <end position="2187"/>
    </location>
</feature>
<feature type="transmembrane region" description="Helical" evidence="26">
    <location>
        <begin position="1284"/>
        <end position="1303"/>
    </location>
</feature>
<keyword evidence="24" id="KW-0175">Coiled coil</keyword>
<dbReference type="FunFam" id="1.10.287.70:FF:000023">
    <property type="entry name" value="Voltage-dependent R-type calcium channel subunit alpha"/>
    <property type="match status" value="1"/>
</dbReference>
<evidence type="ECO:0000256" key="26">
    <source>
        <dbReference type="SAM" id="Phobius"/>
    </source>
</evidence>
<dbReference type="SUPFAM" id="SSF81324">
    <property type="entry name" value="Voltage-gated potassium channels"/>
    <property type="match status" value="4"/>
</dbReference>
<feature type="coiled-coil region" evidence="24">
    <location>
        <begin position="847"/>
        <end position="874"/>
    </location>
</feature>
<evidence type="ECO:0000256" key="13">
    <source>
        <dbReference type="ARBA" id="ARBA00023065"/>
    </source>
</evidence>
<keyword evidence="8 22" id="KW-0479">Metal-binding</keyword>
<evidence type="ECO:0000256" key="10">
    <source>
        <dbReference type="ARBA" id="ARBA00022837"/>
    </source>
</evidence>
<name>A0A6P6QCF3_CARAU</name>
<dbReference type="PANTHER" id="PTHR45628">
    <property type="entry name" value="VOLTAGE-DEPENDENT CALCIUM CHANNEL TYPE A SUBUNIT ALPHA-1"/>
    <property type="match status" value="1"/>
</dbReference>
<evidence type="ECO:0000256" key="6">
    <source>
        <dbReference type="ARBA" id="ARBA00022673"/>
    </source>
</evidence>
<feature type="domain" description="EF-hand" evidence="27">
    <location>
        <begin position="1869"/>
        <end position="1904"/>
    </location>
</feature>
<reference evidence="29" key="1">
    <citation type="submission" date="2025-08" db="UniProtKB">
        <authorList>
            <consortium name="RefSeq"/>
        </authorList>
    </citation>
    <scope>IDENTIFICATION</scope>
    <source>
        <strain evidence="29">Wakin</strain>
        <tissue evidence="29">Muscle</tissue>
    </source>
</reference>
<dbReference type="Gene3D" id="6.10.250.2500">
    <property type="match status" value="1"/>
</dbReference>
<dbReference type="OrthoDB" id="431720at2759"/>
<dbReference type="RefSeq" id="XP_026131214.1">
    <property type="nucleotide sequence ID" value="XM_026275429.1"/>
</dbReference>
<feature type="transmembrane region" description="Helical" evidence="26">
    <location>
        <begin position="1356"/>
        <end position="1374"/>
    </location>
</feature>
<evidence type="ECO:0000256" key="20">
    <source>
        <dbReference type="ARBA" id="ARBA00039688"/>
    </source>
</evidence>
<feature type="transmembrane region" description="Helical" evidence="26">
    <location>
        <begin position="751"/>
        <end position="773"/>
    </location>
</feature>
<dbReference type="FunFam" id="1.20.120.350:FF:000011">
    <property type="entry name" value="Voltage-dependent N-type calcium channel subunit alpha"/>
    <property type="match status" value="1"/>
</dbReference>
<gene>
    <name evidence="29" type="primary">cacna1ab</name>
</gene>
<keyword evidence="7 26" id="KW-0812">Transmembrane</keyword>
<feature type="transmembrane region" description="Helical" evidence="26">
    <location>
        <begin position="1487"/>
        <end position="1505"/>
    </location>
</feature>
<dbReference type="GO" id="GO:0008331">
    <property type="term" value="F:high voltage-gated calcium channel activity"/>
    <property type="evidence" value="ECO:0007669"/>
    <property type="project" value="TreeGrafter"/>
</dbReference>
<feature type="transmembrane region" description="Helical" evidence="26">
    <location>
        <begin position="1829"/>
        <end position="1853"/>
    </location>
</feature>
<feature type="compositionally biased region" description="Polar residues" evidence="25">
    <location>
        <begin position="2162"/>
        <end position="2180"/>
    </location>
</feature>
<feature type="transmembrane region" description="Helical" evidence="26">
    <location>
        <begin position="1422"/>
        <end position="1444"/>
    </location>
</feature>
<evidence type="ECO:0000256" key="24">
    <source>
        <dbReference type="SAM" id="Coils"/>
    </source>
</evidence>
<dbReference type="GO" id="GO:0043025">
    <property type="term" value="C:neuronal cell body"/>
    <property type="evidence" value="ECO:0007669"/>
    <property type="project" value="TreeGrafter"/>
</dbReference>
<evidence type="ECO:0000313" key="29">
    <source>
        <dbReference type="RefSeq" id="XP_026131214.1"/>
    </source>
</evidence>
<feature type="transmembrane region" description="Helical" evidence="26">
    <location>
        <begin position="1739"/>
        <end position="1757"/>
    </location>
</feature>
<dbReference type="Gene3D" id="1.10.287.70">
    <property type="match status" value="4"/>
</dbReference>
<dbReference type="GO" id="GO:0098703">
    <property type="term" value="P:calcium ion import across plasma membrane"/>
    <property type="evidence" value="ECO:0007669"/>
    <property type="project" value="TreeGrafter"/>
</dbReference>
<feature type="compositionally biased region" description="Low complexity" evidence="25">
    <location>
        <begin position="2237"/>
        <end position="2254"/>
    </location>
</feature>
<dbReference type="Gene3D" id="1.20.120.350">
    <property type="entry name" value="Voltage-gated potassium channels. Chain C"/>
    <property type="match status" value="4"/>
</dbReference>
<sequence>MLSPMYADSSVIMERAPPLRKGGRVQPQGHRLRSHPPTSGSSVCANPTYFHTVYDMNDEASPVDSFDYSKTNGGETVVTDGTLYSLMPSDSLVPPIRRRGGLVDHRDVIKAHQSHKLQSTPQAQRKQWEMARFGDEVPARYGGGGPGQGGPGRGGSRQGGPPGAQRMYKQSMAQRARTMAIYNPIPVRQNCLTVNRSLFLFSEDNIIRKFAKKITEWPPFEWMILTTIIANCIVLALEQHLPDGDKTPLSERLEETEPYFIAIFCFESGIKILALGFAFHKGSYLRNGWNVMDFVVVLTGILSSVGSELDLRTLRAVRVLRPLKLVSGIPSLQVVLKSIMKAMIPLLQIGVLLFVAILMFAIIGLEFYMGKFHRTCFDNVTGELDVKTNEKHLTFKIVYLLPNPVHLHNPGEMFDEQPCGEQYPARVCEKGSVCAEDWLGPNYGITQFDNVLFAVLTVFQCITMEGWTDMLYYSNDALGSAWNWMYYVPLIIIGSFFMLNLVLGVLSGEFAKERERVENRSEFLKLKRQQQIERELNGYLEWICKAEEVILTEDDDGTGSRRRPTIKKNKSDLLNPEEGEDHMGDAVGSPFARGSIKSGMGDGTGFSKKERRLRFFIRKIVKTKAFYWTVLSLVGLNTLCVAVVHYDQPELLSDFLYYAEFIFLGLFMSEMLIKMYGLGTRPYFHSSFNCFDCAVIVGSIFEVFWAMVKPGASFGISVLRALRLLRIFKVTKYWASLRNLVVSLLNSMKSIISLLFLLFLFIVVFALLGMQLFGGQFNFELGTPPTNFDTFPGAIMTVFQILTGEDWNVVMYDGIKSQGGVDKGMVFSIFFIVLTLFGNYTLLNVFLAIAVDNLANAQELTKDEQEEEEATTQKIALQKAKEVAEVSPLSAANLSIAAVTVKSEHIDATDSLLDCKEQQKNSKVSKSVWEQRTSEIRRQNLMTSREALYNELDAEDHWKMNYHNRPDMKTHLDRPLVVNPQENRNNNTNKPRPGEPNPQELNQQQGEEYLQHQSRYHHHHSHHHHHHHSSRQSLHHPELGEAGCDCAQRGGEDVGGAGEHRRPRHHQHRRKDEDGGRRHREHHSRGETGGEGEEGQEKRQRRHRHGNHGDGDGRRDRERSRQHRARKEGSLSTARPIQPGLPHAESQYSEDLDNLRNSSKMASHDADPDFYDPYYDPEQANNLLNLRGPDFHDSSLILTDCTKTPHRLDHTAIDMPPIYPSFNAKLQVNKNANTEPAKEGEKKEEEEDNGGDEDGPKPIPPFSSCFILSTTNPFRRCCHYILTLRYFEMCILSVIAMSSIALAAEDPVWPESPRNNVLRYFDYVFTGVFTFEMLIKMVVLGLVLHEGSYFRDLWNFLDFVVVSGALVAFAFTSLSGGSSKGKDISVIKSLRVLRVLRPLKTIKRLPKLKAVFDCVVNSLKNVLNILIVYMLFMFIFAVVAVQLFKGRFFYCTDESKEFAHDCRGEYLVYERENEVKSQKREWKKYDFHYDNVLWALLTLFTVSTGEGWPQVLKHSVDSTYEDQGPSPGYRMEMSIFYVVYFVVFPFFFVNIFVALIIITFQEQGDKMMEDYSLEKNERACIDFAINAKPLTRHMPKNKQSFQYRMWQFVVSPPFEYSIMALIALNTIVLMMKYHKAPSMYDEVLKNLNIVFTTLFFMECVLKIIAFGPRNYVRDAWNIFDFVSVVGSITDILVTELWNPNNFINLSFLRLFRAARLIKLLRQGETIRILLWTFVQSFKALPYVCLLIAILFFIYAIIGMQLFGNLRLDAEEGSAINEHNNFRTFIMALMLLFRSATGEAWHEIMLACLGGMECDESSGNEGAECGSNFAYAYFVSFIFLCSFLMLNLFVAVIMDNFEYLTRDSSILGPHHLDEYVRIWAEYDPAACGRISYSDMYEMLRHMCPPLGLGKRCPARVAYKRLLRMDLPVADDNTVHFNSTLMALIRTALDIKIAKGGADKHQMDAELRKEMMAIWPNLSQKNLDLLVTPHKSATDLTVGKIYAAMMIMEYYRQSKAKKLQVLRDEQNRTPLMFQRMEPSPNQEGGQGVNGFPELPQEPVNSLPPEGGMSESQSWVTSRAQEMFQKSVPENWNPDRPCPNDHHDSRHNPQTVEMREIGPVGDGYSDTEPYHPMEGHGRTISMPRLSADNQSVRSAARRRHRPRGSNLSTITDTSPMRRSTSSLVHGRSGRGVRLDDYSLERVVSEEGHRHGPRRRERDRDRERDRSHRTSERSLARYTDADTGLGTDLSTTTQSGDLPTKERERERGRAKDRRHHHHHHHHHHHSSSVDKEQYGHERDYHRHPHDRTDRHWSRSPSEGRGHRQGSSSVSGSPVPSTSGTSTPRRGRRQLPQTPSTPRPHVTYSPAVRKPPYGSPGQGRLRSPSPRHFSPPGHEPPYHHPPSRHASPHHGSPRHASPRSPRHASPRSPRHGRWGPLPDSLEGDGPFYERDYEYERHHEPPAYEQSLTQGNPHPHPLPHPRSPRTARQGPPLHPRRMPNGYRSSSPSPHRRDPHPGPHRPPHGRGPRKGLHEQYSETDEDDWC</sequence>
<dbReference type="Proteomes" id="UP000515129">
    <property type="component" value="Chromosome 11"/>
</dbReference>
<feature type="transmembrane region" description="Helical" evidence="26">
    <location>
        <begin position="1535"/>
        <end position="1558"/>
    </location>
</feature>
<evidence type="ECO:0000256" key="15">
    <source>
        <dbReference type="ARBA" id="ARBA00023157"/>
    </source>
</evidence>
<feature type="transmembrane region" description="Helical" evidence="26">
    <location>
        <begin position="826"/>
        <end position="851"/>
    </location>
</feature>
<feature type="region of interest" description="Disordered" evidence="25">
    <location>
        <begin position="555"/>
        <end position="582"/>
    </location>
</feature>
<evidence type="ECO:0000256" key="18">
    <source>
        <dbReference type="ARBA" id="ARBA00036634"/>
    </source>
</evidence>
<proteinExistence type="inferred from homology"/>
<feature type="compositionally biased region" description="Polar residues" evidence="25">
    <location>
        <begin position="980"/>
        <end position="990"/>
    </location>
</feature>
<feature type="compositionally biased region" description="Gly residues" evidence="25">
    <location>
        <begin position="141"/>
        <end position="162"/>
    </location>
</feature>
<dbReference type="GO" id="GO:0005509">
    <property type="term" value="F:calcium ion binding"/>
    <property type="evidence" value="ECO:0007669"/>
    <property type="project" value="InterPro"/>
</dbReference>
<evidence type="ECO:0000256" key="2">
    <source>
        <dbReference type="ARBA" id="ARBA00022448"/>
    </source>
</evidence>
<feature type="binding site" evidence="22">
    <location>
        <position position="805"/>
    </location>
    <ligand>
        <name>Ca(2+)</name>
        <dbReference type="ChEBI" id="CHEBI:29108"/>
    </ligand>
</feature>
<feature type="compositionally biased region" description="Basic and acidic residues" evidence="25">
    <location>
        <begin position="2200"/>
        <end position="2231"/>
    </location>
</feature>
<dbReference type="PROSITE" id="PS50222">
    <property type="entry name" value="EF_HAND_2"/>
    <property type="match status" value="1"/>
</dbReference>
<dbReference type="InterPro" id="IPR027359">
    <property type="entry name" value="Volt_channel_dom_sf"/>
</dbReference>
<dbReference type="InterPro" id="IPR050599">
    <property type="entry name" value="VDCC_alpha-1_subunit"/>
</dbReference>
<feature type="compositionally biased region" description="Basic residues" evidence="25">
    <location>
        <begin position="2396"/>
        <end position="2428"/>
    </location>
</feature>
<feature type="region of interest" description="Disordered" evidence="25">
    <location>
        <begin position="976"/>
        <end position="1147"/>
    </location>
</feature>
<feature type="transmembrane region" description="Helical" evidence="26">
    <location>
        <begin position="1646"/>
        <end position="1666"/>
    </location>
</feature>
<feature type="region of interest" description="Disordered" evidence="25">
    <location>
        <begin position="136"/>
        <end position="167"/>
    </location>
</feature>
<keyword evidence="9" id="KW-0677">Repeat</keyword>
<keyword evidence="6 23" id="KW-0107">Calcium channel</keyword>
<feature type="region of interest" description="Disordered" evidence="25">
    <location>
        <begin position="1"/>
        <end position="43"/>
    </location>
</feature>
<dbReference type="PANTHER" id="PTHR45628:SF3">
    <property type="entry name" value="VOLTAGE-DEPENDENT P_Q-TYPE CALCIUM CHANNEL SUBUNIT ALPHA-1A"/>
    <property type="match status" value="1"/>
</dbReference>
<evidence type="ECO:0000256" key="1">
    <source>
        <dbReference type="ARBA" id="ARBA00004651"/>
    </source>
</evidence>
<dbReference type="Gene3D" id="6.10.250.2180">
    <property type="match status" value="1"/>
</dbReference>
<evidence type="ECO:0000256" key="17">
    <source>
        <dbReference type="ARBA" id="ARBA00023303"/>
    </source>
</evidence>
<dbReference type="InterPro" id="IPR031649">
    <property type="entry name" value="GPHH_dom"/>
</dbReference>
<feature type="transmembrane region" description="Helical" evidence="26">
    <location>
        <begin position="451"/>
        <end position="472"/>
    </location>
</feature>
<evidence type="ECO:0000256" key="19">
    <source>
        <dbReference type="ARBA" id="ARBA00037936"/>
    </source>
</evidence>
<keyword evidence="11 23" id="KW-0851">Voltage-gated channel</keyword>
<dbReference type="InterPro" id="IPR014873">
    <property type="entry name" value="VDCC_a1su_IQ"/>
</dbReference>
<feature type="compositionally biased region" description="Basic and acidic residues" evidence="25">
    <location>
        <begin position="1107"/>
        <end position="1119"/>
    </location>
</feature>